<dbReference type="AlphaFoldDB" id="A0A7D9J2S9"/>
<evidence type="ECO:0000313" key="2">
    <source>
        <dbReference type="Proteomes" id="UP001152795"/>
    </source>
</evidence>
<proteinExistence type="predicted"/>
<gene>
    <name evidence="1" type="ORF">PACLA_8A033792</name>
</gene>
<organism evidence="1 2">
    <name type="scientific">Paramuricea clavata</name>
    <name type="common">Red gorgonian</name>
    <name type="synonym">Violescent sea-whip</name>
    <dbReference type="NCBI Taxonomy" id="317549"/>
    <lineage>
        <taxon>Eukaryota</taxon>
        <taxon>Metazoa</taxon>
        <taxon>Cnidaria</taxon>
        <taxon>Anthozoa</taxon>
        <taxon>Octocorallia</taxon>
        <taxon>Malacalcyonacea</taxon>
        <taxon>Plexauridae</taxon>
        <taxon>Paramuricea</taxon>
    </lineage>
</organism>
<protein>
    <submittedName>
        <fullName evidence="1">Uncharacterized protein</fullName>
    </submittedName>
</protein>
<dbReference type="Proteomes" id="UP001152795">
    <property type="component" value="Unassembled WGS sequence"/>
</dbReference>
<reference evidence="1" key="1">
    <citation type="submission" date="2020-04" db="EMBL/GenBank/DDBJ databases">
        <authorList>
            <person name="Alioto T."/>
            <person name="Alioto T."/>
            <person name="Gomez Garrido J."/>
        </authorList>
    </citation>
    <scope>NUCLEOTIDE SEQUENCE</scope>
    <source>
        <strain evidence="1">A484AB</strain>
    </source>
</reference>
<comment type="caution">
    <text evidence="1">The sequence shown here is derived from an EMBL/GenBank/DDBJ whole genome shotgun (WGS) entry which is preliminary data.</text>
</comment>
<sequence>MFVIFQIGVVISDTHVLVMQETPEVNWFSTIMLMGGALGIATNVYRFVLQPLGRCLGRLRKKSNNLEREEILNDASEMRRRFEDLQNQVYIFTNLSVRQQLVETSQN</sequence>
<keyword evidence="2" id="KW-1185">Reference proteome</keyword>
<name>A0A7D9J2S9_PARCT</name>
<evidence type="ECO:0000313" key="1">
    <source>
        <dbReference type="EMBL" id="CAB4020470.1"/>
    </source>
</evidence>
<accession>A0A7D9J2S9</accession>
<dbReference type="EMBL" id="CACRXK020010970">
    <property type="protein sequence ID" value="CAB4020470.1"/>
    <property type="molecule type" value="Genomic_DNA"/>
</dbReference>